<dbReference type="PANTHER" id="PTHR43646">
    <property type="entry name" value="GLYCOSYLTRANSFERASE"/>
    <property type="match status" value="1"/>
</dbReference>
<dbReference type="GO" id="GO:0016757">
    <property type="term" value="F:glycosyltransferase activity"/>
    <property type="evidence" value="ECO:0007669"/>
    <property type="project" value="UniProtKB-KW"/>
</dbReference>
<dbReference type="EMBL" id="FONA01000039">
    <property type="protein sequence ID" value="SFF09912.1"/>
    <property type="molecule type" value="Genomic_DNA"/>
</dbReference>
<keyword evidence="2" id="KW-1003">Cell membrane</keyword>
<dbReference type="Pfam" id="PF00535">
    <property type="entry name" value="Glycos_transf_2"/>
    <property type="match status" value="1"/>
</dbReference>
<evidence type="ECO:0000313" key="7">
    <source>
        <dbReference type="EMBL" id="SFF09912.1"/>
    </source>
</evidence>
<reference evidence="7 8" key="1">
    <citation type="submission" date="2016-10" db="EMBL/GenBank/DDBJ databases">
        <authorList>
            <person name="de Groot N.N."/>
        </authorList>
    </citation>
    <scope>NUCLEOTIDE SEQUENCE [LARGE SCALE GENOMIC DNA]</scope>
    <source>
        <strain evidence="7 8">DSM 19012</strain>
    </source>
</reference>
<dbReference type="InParanoid" id="A0A1I2FX22"/>
<evidence type="ECO:0000256" key="3">
    <source>
        <dbReference type="ARBA" id="ARBA00022676"/>
    </source>
</evidence>
<evidence type="ECO:0000256" key="5">
    <source>
        <dbReference type="ARBA" id="ARBA00023136"/>
    </source>
</evidence>
<evidence type="ECO:0000256" key="2">
    <source>
        <dbReference type="ARBA" id="ARBA00022475"/>
    </source>
</evidence>
<dbReference type="RefSeq" id="WP_074964418.1">
    <property type="nucleotide sequence ID" value="NZ_FONA01000039.1"/>
</dbReference>
<dbReference type="STRING" id="385682.SAMN05444380_1396"/>
<keyword evidence="5" id="KW-0472">Membrane</keyword>
<keyword evidence="8" id="KW-1185">Reference proteome</keyword>
<keyword evidence="3" id="KW-0328">Glycosyltransferase</keyword>
<name>A0A1I2FX22_9BACT</name>
<proteinExistence type="predicted"/>
<dbReference type="SUPFAM" id="SSF53448">
    <property type="entry name" value="Nucleotide-diphospho-sugar transferases"/>
    <property type="match status" value="1"/>
</dbReference>
<feature type="domain" description="Glycosyltransferase 2-like" evidence="6">
    <location>
        <begin position="46"/>
        <end position="238"/>
    </location>
</feature>
<dbReference type="AlphaFoldDB" id="A0A1I2FX22"/>
<evidence type="ECO:0000256" key="4">
    <source>
        <dbReference type="ARBA" id="ARBA00022679"/>
    </source>
</evidence>
<evidence type="ECO:0000313" key="8">
    <source>
        <dbReference type="Proteomes" id="UP000181976"/>
    </source>
</evidence>
<dbReference type="CDD" id="cd00761">
    <property type="entry name" value="Glyco_tranf_GTA_type"/>
    <property type="match status" value="1"/>
</dbReference>
<protein>
    <submittedName>
        <fullName evidence="7">Glycosyl transferase family 2</fullName>
    </submittedName>
</protein>
<gene>
    <name evidence="7" type="ORF">SAMN05444380_1396</name>
</gene>
<evidence type="ECO:0000256" key="1">
    <source>
        <dbReference type="ARBA" id="ARBA00004236"/>
    </source>
</evidence>
<accession>A0A1I2FX22</accession>
<dbReference type="InterPro" id="IPR029044">
    <property type="entry name" value="Nucleotide-diphossugar_trans"/>
</dbReference>
<evidence type="ECO:0000259" key="6">
    <source>
        <dbReference type="Pfam" id="PF00535"/>
    </source>
</evidence>
<sequence>MTWLLLVRTIMIPEEKIKALFDNYLEKHTPEYKVSTPPPVDLTQIVVIPSYREKDYLFRTLDSLRACQPPSGTVEVIVVLNTSEKDSPAIQEEQKQCQRALSEYSQKYQVPWLQIYSLEAYQLRKKHFGAGMARKIGLDEAIRRFHAIHRPNGIISCLDADSPVAPNYFTAIEEWYQTPEHQAAVIYFEHPLDGIHFPSEVYEAITLYELHLRYYLLALKQTGFPYASHTIGSCMSFRAIKYVQAGGMPRKQAGEDFYFLQKLIPLGGFGQITTTTVYPSPRPSNRVVFGTGASIREHLNGTKKLGKTYNPEAFNDLHNFFSRAKELRAISPDKLEIWAYNLSGPLRSFLLNTNFEEELSIILTNSNSEKTFLKRFYATFNSFRIVKYLNYSHEHFYAKTDVFEAAFTLMESIGEEISHILDEKDLLLKYREVEKRDNTIIID</sequence>
<dbReference type="PANTHER" id="PTHR43646:SF2">
    <property type="entry name" value="GLYCOSYLTRANSFERASE 2-LIKE DOMAIN-CONTAINING PROTEIN"/>
    <property type="match status" value="1"/>
</dbReference>
<dbReference type="GO" id="GO:0005886">
    <property type="term" value="C:plasma membrane"/>
    <property type="evidence" value="ECO:0007669"/>
    <property type="project" value="UniProtKB-SubCell"/>
</dbReference>
<keyword evidence="4 7" id="KW-0808">Transferase</keyword>
<dbReference type="InterPro" id="IPR001173">
    <property type="entry name" value="Glyco_trans_2-like"/>
</dbReference>
<dbReference type="Gene3D" id="3.90.550.10">
    <property type="entry name" value="Spore Coat Polysaccharide Biosynthesis Protein SpsA, Chain A"/>
    <property type="match status" value="1"/>
</dbReference>
<dbReference type="Proteomes" id="UP000181976">
    <property type="component" value="Unassembled WGS sequence"/>
</dbReference>
<organism evidence="7 8">
    <name type="scientific">Thermophagus xiamenensis</name>
    <dbReference type="NCBI Taxonomy" id="385682"/>
    <lineage>
        <taxon>Bacteria</taxon>
        <taxon>Pseudomonadati</taxon>
        <taxon>Bacteroidota</taxon>
        <taxon>Bacteroidia</taxon>
        <taxon>Marinilabiliales</taxon>
        <taxon>Marinilabiliaceae</taxon>
        <taxon>Thermophagus</taxon>
    </lineage>
</organism>
<comment type="subcellular location">
    <subcellularLocation>
        <location evidence="1">Cell membrane</location>
    </subcellularLocation>
</comment>
<dbReference type="eggNOG" id="COG1215">
    <property type="taxonomic scope" value="Bacteria"/>
</dbReference>